<dbReference type="AlphaFoldDB" id="A0A2W5Z945"/>
<feature type="domain" description="Phospholipid/glycerol acyltransferase" evidence="1">
    <location>
        <begin position="155"/>
        <end position="274"/>
    </location>
</feature>
<comment type="caution">
    <text evidence="2">The sequence shown here is derived from an EMBL/GenBank/DDBJ whole genome shotgun (WGS) entry which is preliminary data.</text>
</comment>
<gene>
    <name evidence="2" type="ORF">DLM65_10950</name>
</gene>
<evidence type="ECO:0000313" key="3">
    <source>
        <dbReference type="Proteomes" id="UP000248724"/>
    </source>
</evidence>
<dbReference type="SUPFAM" id="SSF69593">
    <property type="entry name" value="Glycerol-3-phosphate (1)-acyltransferase"/>
    <property type="match status" value="1"/>
</dbReference>
<dbReference type="Proteomes" id="UP000248724">
    <property type="component" value="Unassembled WGS sequence"/>
</dbReference>
<dbReference type="PANTHER" id="PTHR22753:SF14">
    <property type="entry name" value="MONOACYLGLYCEROL_DIACYLGLYCEROL O-ACYLTRANSFERASE"/>
    <property type="match status" value="1"/>
</dbReference>
<dbReference type="GO" id="GO:0016746">
    <property type="term" value="F:acyltransferase activity"/>
    <property type="evidence" value="ECO:0007669"/>
    <property type="project" value="InterPro"/>
</dbReference>
<organism evidence="2 3">
    <name type="scientific">Candidatus Aeolococcus gillhamiae</name>
    <dbReference type="NCBI Taxonomy" id="3127015"/>
    <lineage>
        <taxon>Bacteria</taxon>
        <taxon>Bacillati</taxon>
        <taxon>Candidatus Dormiibacterota</taxon>
        <taxon>Candidatus Dormibacteria</taxon>
        <taxon>Candidatus Aeolococcales</taxon>
        <taxon>Candidatus Aeolococcaceae</taxon>
        <taxon>Candidatus Aeolococcus</taxon>
    </lineage>
</organism>
<dbReference type="CDD" id="cd07987">
    <property type="entry name" value="LPLAT_MGAT-like"/>
    <property type="match status" value="1"/>
</dbReference>
<evidence type="ECO:0000313" key="2">
    <source>
        <dbReference type="EMBL" id="PZR79356.1"/>
    </source>
</evidence>
<dbReference type="SMART" id="SM00563">
    <property type="entry name" value="PlsC"/>
    <property type="match status" value="1"/>
</dbReference>
<evidence type="ECO:0000259" key="1">
    <source>
        <dbReference type="SMART" id="SM00563"/>
    </source>
</evidence>
<name>A0A2W5Z945_9BACT</name>
<sequence length="370" mass="40270">MSRAAAPTRRLASTGEAGLRVAVHRLLNAVDRELERRRVEADLEPARSAPVDIEALSSLRRSLPGLAALGAAGVRRLAAVGPGDVAGATRAVADVINTYTQLAQRRRRGETTVDEFGFDQEWTEELLMPLVAWVYRNWWRVRAIGVENVPAEGRALLVSNHAGVIPYDGAMVRAARLLEHPQPRHARALVLNGLFSMPGASWLVRRTGNTLAHNADARRLLENDELVMVFPEGAKGTGKPYADRYRLRRFGRGGFVETALRTGSPIIPISVVGSEEIHPNLAEIPGLAKLIGMPYAPITPTFPWLGPAGLVPLPSSWIIEFHPPLQLSAAECNAAGDPAIMLAISDRVRDVIQAGVYRNLKRRKSVFAAS</sequence>
<dbReference type="EMBL" id="QHBU01000211">
    <property type="protein sequence ID" value="PZR79356.1"/>
    <property type="molecule type" value="Genomic_DNA"/>
</dbReference>
<dbReference type="Pfam" id="PF01553">
    <property type="entry name" value="Acyltransferase"/>
    <property type="match status" value="1"/>
</dbReference>
<dbReference type="GO" id="GO:0016020">
    <property type="term" value="C:membrane"/>
    <property type="evidence" value="ECO:0007669"/>
    <property type="project" value="TreeGrafter"/>
</dbReference>
<dbReference type="PANTHER" id="PTHR22753">
    <property type="entry name" value="TRANSMEMBRANE PROTEIN 68"/>
    <property type="match status" value="1"/>
</dbReference>
<dbReference type="InterPro" id="IPR002123">
    <property type="entry name" value="Plipid/glycerol_acylTrfase"/>
</dbReference>
<proteinExistence type="predicted"/>
<accession>A0A2W5Z945</accession>
<protein>
    <recommendedName>
        <fullName evidence="1">Phospholipid/glycerol acyltransferase domain-containing protein</fullName>
    </recommendedName>
</protein>
<reference evidence="2 3" key="1">
    <citation type="journal article" date="2017" name="Nature">
        <title>Atmospheric trace gases support primary production in Antarctic desert surface soil.</title>
        <authorList>
            <person name="Ji M."/>
            <person name="Greening C."/>
            <person name="Vanwonterghem I."/>
            <person name="Carere C.R."/>
            <person name="Bay S.K."/>
            <person name="Steen J.A."/>
            <person name="Montgomery K."/>
            <person name="Lines T."/>
            <person name="Beardall J."/>
            <person name="van Dorst J."/>
            <person name="Snape I."/>
            <person name="Stott M.B."/>
            <person name="Hugenholtz P."/>
            <person name="Ferrari B.C."/>
        </authorList>
    </citation>
    <scope>NUCLEOTIDE SEQUENCE [LARGE SCALE GENOMIC DNA]</scope>
    <source>
        <strain evidence="2">RRmetagenome_bin12</strain>
    </source>
</reference>